<evidence type="ECO:0000259" key="2">
    <source>
        <dbReference type="Pfam" id="PF03795"/>
    </source>
</evidence>
<dbReference type="Pfam" id="PF03795">
    <property type="entry name" value="YCII"/>
    <property type="match status" value="1"/>
</dbReference>
<dbReference type="Proteomes" id="UP000568664">
    <property type="component" value="Unassembled WGS sequence"/>
</dbReference>
<dbReference type="InterPro" id="IPR005545">
    <property type="entry name" value="YCII"/>
</dbReference>
<dbReference type="Gene3D" id="3.30.70.1060">
    <property type="entry name" value="Dimeric alpha+beta barrel"/>
    <property type="match status" value="1"/>
</dbReference>
<evidence type="ECO:0000313" key="3">
    <source>
        <dbReference type="EMBL" id="NMP30044.1"/>
    </source>
</evidence>
<dbReference type="AlphaFoldDB" id="A0A7Y0L9C8"/>
<reference evidence="3 4" key="1">
    <citation type="submission" date="2020-04" db="EMBL/GenBank/DDBJ databases">
        <title>Thalassotalea sp. M1531, isolated from the surface of marine red alga.</title>
        <authorList>
            <person name="Pang L."/>
            <person name="Lu D.-C."/>
        </authorList>
    </citation>
    <scope>NUCLEOTIDE SEQUENCE [LARGE SCALE GENOMIC DNA]</scope>
    <source>
        <strain evidence="3 4">M1531</strain>
    </source>
</reference>
<accession>A0A7Y0L9C8</accession>
<dbReference type="PANTHER" id="PTHR33606">
    <property type="entry name" value="PROTEIN YCII"/>
    <property type="match status" value="1"/>
</dbReference>
<dbReference type="PANTHER" id="PTHR33606:SF3">
    <property type="entry name" value="PROTEIN YCII"/>
    <property type="match status" value="1"/>
</dbReference>
<dbReference type="SUPFAM" id="SSF54909">
    <property type="entry name" value="Dimeric alpha+beta barrel"/>
    <property type="match status" value="1"/>
</dbReference>
<dbReference type="RefSeq" id="WP_169073393.1">
    <property type="nucleotide sequence ID" value="NZ_JABBXH010000001.1"/>
</dbReference>
<dbReference type="NCBIfam" id="NF009508">
    <property type="entry name" value="PRK12866.1"/>
    <property type="match status" value="1"/>
</dbReference>
<name>A0A7Y0L9C8_9GAMM</name>
<sequence>MYFLLTYDVVPDYLSAREQYREQHIQLARTSAESGELCLGGALSNPTDSAVLLFKGTSEKVARDFALNDPYVIHGLVKHWTVREWNIVIGAGVDSIGN</sequence>
<feature type="domain" description="YCII-related" evidence="2">
    <location>
        <begin position="1"/>
        <end position="86"/>
    </location>
</feature>
<dbReference type="EMBL" id="JABBXH010000001">
    <property type="protein sequence ID" value="NMP30044.1"/>
    <property type="molecule type" value="Genomic_DNA"/>
</dbReference>
<organism evidence="3 4">
    <name type="scientific">Thalassotalea algicola</name>
    <dbReference type="NCBI Taxonomy" id="2716224"/>
    <lineage>
        <taxon>Bacteria</taxon>
        <taxon>Pseudomonadati</taxon>
        <taxon>Pseudomonadota</taxon>
        <taxon>Gammaproteobacteria</taxon>
        <taxon>Alteromonadales</taxon>
        <taxon>Colwelliaceae</taxon>
        <taxon>Thalassotalea</taxon>
    </lineage>
</organism>
<evidence type="ECO:0000313" key="4">
    <source>
        <dbReference type="Proteomes" id="UP000568664"/>
    </source>
</evidence>
<dbReference type="InterPro" id="IPR051807">
    <property type="entry name" value="Sec-metab_biosynth-assoc"/>
</dbReference>
<proteinExistence type="inferred from homology"/>
<comment type="similarity">
    <text evidence="1">Belongs to the YciI family.</text>
</comment>
<protein>
    <submittedName>
        <fullName evidence="3">YciI family protein</fullName>
    </submittedName>
</protein>
<comment type="caution">
    <text evidence="3">The sequence shown here is derived from an EMBL/GenBank/DDBJ whole genome shotgun (WGS) entry which is preliminary data.</text>
</comment>
<dbReference type="InterPro" id="IPR011008">
    <property type="entry name" value="Dimeric_a/b-barrel"/>
</dbReference>
<evidence type="ECO:0000256" key="1">
    <source>
        <dbReference type="ARBA" id="ARBA00007689"/>
    </source>
</evidence>
<keyword evidence="4" id="KW-1185">Reference proteome</keyword>
<gene>
    <name evidence="3" type="ORF">HII17_00595</name>
</gene>